<keyword evidence="3" id="KW-1185">Reference proteome</keyword>
<name>A0ABX9M7E2_9LEPT</name>
<reference evidence="2 3" key="2">
    <citation type="journal article" date="2020" name="Int. J. Syst. Evol. Microbiol.">
        <title>Leptospira yasudae sp. nov. and Leptospira stimsonii sp. nov., two new species of the pathogenic group isolated from environmental sources.</title>
        <authorList>
            <person name="Casanovas-Massana A."/>
            <person name="Hamond C."/>
            <person name="Santos L.A."/>
            <person name="de Oliveira D."/>
            <person name="Hacker K.P."/>
            <person name="Balassiano I."/>
            <person name="Costa F."/>
            <person name="Medeiros M.A."/>
            <person name="Reis M.G."/>
            <person name="Ko A.I."/>
            <person name="Wunder E.A."/>
        </authorList>
    </citation>
    <scope>NUCLEOTIDE SEQUENCE [LARGE SCALE GENOMIC DNA]</scope>
    <source>
        <strain evidence="2 3">B21</strain>
    </source>
</reference>
<accession>A0ABX9M7E2</accession>
<organism evidence="2 3">
    <name type="scientific">Leptospira yasudae</name>
    <dbReference type="NCBI Taxonomy" id="2202201"/>
    <lineage>
        <taxon>Bacteria</taxon>
        <taxon>Pseudomonadati</taxon>
        <taxon>Spirochaetota</taxon>
        <taxon>Spirochaetia</taxon>
        <taxon>Leptospirales</taxon>
        <taxon>Leptospiraceae</taxon>
        <taxon>Leptospira</taxon>
    </lineage>
</organism>
<dbReference type="EMBL" id="QHCR01000002">
    <property type="protein sequence ID" value="RHX81439.1"/>
    <property type="molecule type" value="Genomic_DNA"/>
</dbReference>
<evidence type="ECO:0000256" key="1">
    <source>
        <dbReference type="SAM" id="MobiDB-lite"/>
    </source>
</evidence>
<gene>
    <name evidence="2" type="ORF">DLM77_04925</name>
</gene>
<protein>
    <submittedName>
        <fullName evidence="2">Uncharacterized protein</fullName>
    </submittedName>
</protein>
<feature type="region of interest" description="Disordered" evidence="1">
    <location>
        <begin position="1"/>
        <end position="23"/>
    </location>
</feature>
<evidence type="ECO:0000313" key="3">
    <source>
        <dbReference type="Proteomes" id="UP000285569"/>
    </source>
</evidence>
<sequence>MSIPRGSESKFPFTSRIDSSSNPASASILINDLRMYRSFVIYQFKLSQKVLCIGANKFFTNSNSL</sequence>
<proteinExistence type="predicted"/>
<reference evidence="3" key="1">
    <citation type="submission" date="2018-05" db="EMBL/GenBank/DDBJ databases">
        <title>Leptospira yasudae sp. nov. and Leptospira stimsonii sp. nov., two pathogenic species of the genus Leptospira isolated from environmental sources.</title>
        <authorList>
            <person name="Casanovas-Massana A."/>
            <person name="Hamond C."/>
            <person name="Santos L.A."/>
            <person name="Hacker K.P."/>
            <person name="Balassiano I."/>
            <person name="Medeiros M.A."/>
            <person name="Reis M.G."/>
            <person name="Ko A.I."/>
            <person name="Wunder E.A."/>
        </authorList>
    </citation>
    <scope>NUCLEOTIDE SEQUENCE [LARGE SCALE GENOMIC DNA]</scope>
    <source>
        <strain evidence="3">B21</strain>
    </source>
</reference>
<evidence type="ECO:0000313" key="2">
    <source>
        <dbReference type="EMBL" id="RHX81439.1"/>
    </source>
</evidence>
<dbReference type="Proteomes" id="UP000285569">
    <property type="component" value="Unassembled WGS sequence"/>
</dbReference>
<comment type="caution">
    <text evidence="2">The sequence shown here is derived from an EMBL/GenBank/DDBJ whole genome shotgun (WGS) entry which is preliminary data.</text>
</comment>